<evidence type="ECO:0000313" key="3">
    <source>
        <dbReference type="Proteomes" id="UP000652761"/>
    </source>
</evidence>
<feature type="non-terminal residue" evidence="2">
    <location>
        <position position="1"/>
    </location>
</feature>
<sequence>VQKEGAAHKGHTPRTCKKATPNSRYKSTHTHNSHCWQTYDATNRHHDRPATNSCDRESLPEESRGSTTKQRKHSKRLDHNPGQAKDDSYKTTTQCGSKTSAHTRPDKGAHGTPERPRETRVLQRNTNIPDLHKVGKEQLGVTPRDTKQPSENDVSPHARPPLTSTRSRAHKQNHPAPQTLHEVRELHTSVLPRVAPRNGLLKQ</sequence>
<feature type="compositionally biased region" description="Basic and acidic residues" evidence="1">
    <location>
        <begin position="144"/>
        <end position="156"/>
    </location>
</feature>
<keyword evidence="3" id="KW-1185">Reference proteome</keyword>
<gene>
    <name evidence="2" type="ORF">Taro_054372</name>
</gene>
<dbReference type="AlphaFoldDB" id="A0A843XQ90"/>
<evidence type="ECO:0000256" key="1">
    <source>
        <dbReference type="SAM" id="MobiDB-lite"/>
    </source>
</evidence>
<name>A0A843XQ90_COLES</name>
<dbReference type="Proteomes" id="UP000652761">
    <property type="component" value="Unassembled WGS sequence"/>
</dbReference>
<accession>A0A843XQ90</accession>
<evidence type="ECO:0000313" key="2">
    <source>
        <dbReference type="EMBL" id="MQM21333.1"/>
    </source>
</evidence>
<feature type="compositionally biased region" description="Polar residues" evidence="1">
    <location>
        <begin position="90"/>
        <end position="102"/>
    </location>
</feature>
<feature type="compositionally biased region" description="Basic and acidic residues" evidence="1">
    <location>
        <begin position="103"/>
        <end position="121"/>
    </location>
</feature>
<comment type="caution">
    <text evidence="2">The sequence shown here is derived from an EMBL/GenBank/DDBJ whole genome shotgun (WGS) entry which is preliminary data.</text>
</comment>
<feature type="region of interest" description="Disordered" evidence="1">
    <location>
        <begin position="1"/>
        <end position="181"/>
    </location>
</feature>
<dbReference type="EMBL" id="NMUH01010876">
    <property type="protein sequence ID" value="MQM21333.1"/>
    <property type="molecule type" value="Genomic_DNA"/>
</dbReference>
<protein>
    <submittedName>
        <fullName evidence="2">Uncharacterized protein</fullName>
    </submittedName>
</protein>
<organism evidence="2 3">
    <name type="scientific">Colocasia esculenta</name>
    <name type="common">Wild taro</name>
    <name type="synonym">Arum esculentum</name>
    <dbReference type="NCBI Taxonomy" id="4460"/>
    <lineage>
        <taxon>Eukaryota</taxon>
        <taxon>Viridiplantae</taxon>
        <taxon>Streptophyta</taxon>
        <taxon>Embryophyta</taxon>
        <taxon>Tracheophyta</taxon>
        <taxon>Spermatophyta</taxon>
        <taxon>Magnoliopsida</taxon>
        <taxon>Liliopsida</taxon>
        <taxon>Araceae</taxon>
        <taxon>Aroideae</taxon>
        <taxon>Colocasieae</taxon>
        <taxon>Colocasia</taxon>
    </lineage>
</organism>
<reference evidence="2" key="1">
    <citation type="submission" date="2017-07" db="EMBL/GenBank/DDBJ databases">
        <title>Taro Niue Genome Assembly and Annotation.</title>
        <authorList>
            <person name="Atibalentja N."/>
            <person name="Keating K."/>
            <person name="Fields C.J."/>
        </authorList>
    </citation>
    <scope>NUCLEOTIDE SEQUENCE</scope>
    <source>
        <strain evidence="2">Niue_2</strain>
        <tissue evidence="2">Leaf</tissue>
    </source>
</reference>
<feature type="compositionally biased region" description="Basic residues" evidence="1">
    <location>
        <begin position="8"/>
        <end position="17"/>
    </location>
</feature>
<feature type="compositionally biased region" description="Basic and acidic residues" evidence="1">
    <location>
        <begin position="54"/>
        <end position="64"/>
    </location>
</feature>
<proteinExistence type="predicted"/>